<evidence type="ECO:0000313" key="3">
    <source>
        <dbReference type="Proteomes" id="UP001476583"/>
    </source>
</evidence>
<protein>
    <submittedName>
        <fullName evidence="2">Uncharacterized protein</fullName>
    </submittedName>
</protein>
<sequence length="150" mass="16549">MKISEAELAGRINRTIEANTQAEGKGAAEPERFFDSVRVSLSEGARARSMSEQADKAIDESDLPGDVKTILKMIRELKEKLAEALLRLRETMSDDTLTPDERRVLLESIQLEVSTLQSALTKANASLIDAMKLHGLSDLQISEALQLLQL</sequence>
<dbReference type="EMBL" id="CP148074">
    <property type="protein sequence ID" value="WXL24017.1"/>
    <property type="molecule type" value="Genomic_DNA"/>
</dbReference>
<feature type="coiled-coil region" evidence="1">
    <location>
        <begin position="67"/>
        <end position="94"/>
    </location>
</feature>
<keyword evidence="3" id="KW-1185">Reference proteome</keyword>
<dbReference type="Proteomes" id="UP001476583">
    <property type="component" value="Chromosome"/>
</dbReference>
<gene>
    <name evidence="2" type="ORF">WG219_11690</name>
</gene>
<accession>A0ABZ2RAS6</accession>
<reference evidence="2 3" key="1">
    <citation type="submission" date="2024-03" db="EMBL/GenBank/DDBJ databases">
        <title>Complete genome of BD2.</title>
        <authorList>
            <person name="Cao G."/>
        </authorList>
    </citation>
    <scope>NUCLEOTIDE SEQUENCE [LARGE SCALE GENOMIC DNA]</scope>
    <source>
        <strain evidence="2 3">BD2</strain>
    </source>
</reference>
<evidence type="ECO:0000256" key="1">
    <source>
        <dbReference type="SAM" id="Coils"/>
    </source>
</evidence>
<name>A0ABZ2RAS6_ECTME</name>
<evidence type="ECO:0000313" key="2">
    <source>
        <dbReference type="EMBL" id="WXL24017.1"/>
    </source>
</evidence>
<keyword evidence="1" id="KW-0175">Coiled coil</keyword>
<organism evidence="2 3">
    <name type="scientific">Ectopseudomonas mendocina</name>
    <name type="common">Pseudomonas mendocina</name>
    <dbReference type="NCBI Taxonomy" id="300"/>
    <lineage>
        <taxon>Bacteria</taxon>
        <taxon>Pseudomonadati</taxon>
        <taxon>Pseudomonadota</taxon>
        <taxon>Gammaproteobacteria</taxon>
        <taxon>Pseudomonadales</taxon>
        <taxon>Pseudomonadaceae</taxon>
        <taxon>Ectopseudomonas</taxon>
    </lineage>
</organism>
<proteinExistence type="predicted"/>